<evidence type="ECO:0000259" key="9">
    <source>
        <dbReference type="SMART" id="SM00856"/>
    </source>
</evidence>
<keyword evidence="11" id="KW-1185">Reference proteome</keyword>
<dbReference type="GO" id="GO:0004857">
    <property type="term" value="F:enzyme inhibitor activity"/>
    <property type="evidence" value="ECO:0007669"/>
    <property type="project" value="InterPro"/>
</dbReference>
<evidence type="ECO:0000256" key="5">
    <source>
        <dbReference type="ARBA" id="ARBA00023085"/>
    </source>
</evidence>
<dbReference type="CDD" id="cd15798">
    <property type="entry name" value="PMEI-like_3"/>
    <property type="match status" value="1"/>
</dbReference>
<keyword evidence="8" id="KW-1133">Transmembrane helix</keyword>
<proteinExistence type="inferred from homology"/>
<dbReference type="InterPro" id="IPR033131">
    <property type="entry name" value="Pectinesterase_Asp_AS"/>
</dbReference>
<reference evidence="10" key="1">
    <citation type="submission" date="2021-08" db="EMBL/GenBank/DDBJ databases">
        <title>WGS assembly of Ceratopteris richardii.</title>
        <authorList>
            <person name="Marchant D.B."/>
            <person name="Chen G."/>
            <person name="Jenkins J."/>
            <person name="Shu S."/>
            <person name="Leebens-Mack J."/>
            <person name="Grimwood J."/>
            <person name="Schmutz J."/>
            <person name="Soltis P."/>
            <person name="Soltis D."/>
            <person name="Chen Z.-H."/>
        </authorList>
    </citation>
    <scope>NUCLEOTIDE SEQUENCE</scope>
    <source>
        <strain evidence="10">Whitten #5841</strain>
        <tissue evidence="10">Leaf</tissue>
    </source>
</reference>
<evidence type="ECO:0000256" key="1">
    <source>
        <dbReference type="ARBA" id="ARBA00005184"/>
    </source>
</evidence>
<keyword evidence="5 7" id="KW-0063">Aspartyl esterase</keyword>
<organism evidence="10 11">
    <name type="scientific">Ceratopteris richardii</name>
    <name type="common">Triangle waterfern</name>
    <dbReference type="NCBI Taxonomy" id="49495"/>
    <lineage>
        <taxon>Eukaryota</taxon>
        <taxon>Viridiplantae</taxon>
        <taxon>Streptophyta</taxon>
        <taxon>Embryophyta</taxon>
        <taxon>Tracheophyta</taxon>
        <taxon>Polypodiopsida</taxon>
        <taxon>Polypodiidae</taxon>
        <taxon>Polypodiales</taxon>
        <taxon>Pteridineae</taxon>
        <taxon>Pteridaceae</taxon>
        <taxon>Parkerioideae</taxon>
        <taxon>Ceratopteris</taxon>
    </lineage>
</organism>
<comment type="similarity">
    <text evidence="2">In the N-terminal section; belongs to the PMEI family.</text>
</comment>
<feature type="active site" evidence="6">
    <location>
        <position position="496"/>
    </location>
</feature>
<dbReference type="InterPro" id="IPR011050">
    <property type="entry name" value="Pectin_lyase_fold/virulence"/>
</dbReference>
<comment type="caution">
    <text evidence="10">The sequence shown here is derived from an EMBL/GenBank/DDBJ whole genome shotgun (WGS) entry which is preliminary data.</text>
</comment>
<dbReference type="Gene3D" id="2.160.20.10">
    <property type="entry name" value="Single-stranded right-handed beta-helix, Pectin lyase-like"/>
    <property type="match status" value="1"/>
</dbReference>
<dbReference type="OMA" id="ERHENDE"/>
<dbReference type="EC" id="3.1.1.11" evidence="7"/>
<dbReference type="Gene3D" id="1.20.140.40">
    <property type="entry name" value="Invertase/pectin methylesterase inhibitor family protein"/>
    <property type="match status" value="1"/>
</dbReference>
<keyword evidence="4 7" id="KW-0378">Hydrolase</keyword>
<sequence length="659" mass="71631">MEMQKGSFSRSSYSLRPYGKLYEGTPNRDFPTQDGEELNIRRRRNRCILASFCGMMALIVVVTLAAVLAVRAGNGHGSPVSVDQQELTGPAAIAASCNGTTYPDLCYQWISSEPESKDATPLTIVDLGIKVALKQVDEASVLASKLFLNSNLSVFSKQAINDCLELMDLSHDQLNDSVSTLVSINIASFESSLTEVKRSLSGTMGFHLACSEGLLEIPADNTSLSVLVDSQDKVGKGLIISLDLADKVSTFVEHFTSSKDSLPNVHLRRLLSMEPSQKSNQKLPPFGFSVDDDTFPEWLSAEDREVLQDTPSATESSAQRSVTSLTTLLSTSEAAASVAAPAGGAYDVVVAQDGSGKYKTIQEALNNVPKKRSTRYTIYIKKGVYNEYLNIPKSMKLLTLVGDGMGRTIISGDKSFAKGDTTYDSATVGISGPNFIARKITFRNTAGPQDHQAVALRVNSDQAVFDSCGFEGYEDTLYALANRQFYTGCNIYGTVDFIFGNAIAVFQSCNILGRLPSKNQRNTFTAQGRTVSSDPSGFSFQKCIIRAAPDLQTPPYPIQSYLGRPWKAFSRTVFMQCTITQVINPAGWLPWDATNPFTDTLYYGEYQNTGAGADTSKRVAWKGVHRAMSPSEASMFSVNSFISGTSWLPQANVVFQASL</sequence>
<dbReference type="EMBL" id="CM035424">
    <property type="protein sequence ID" value="KAH7352647.1"/>
    <property type="molecule type" value="Genomic_DNA"/>
</dbReference>
<evidence type="ECO:0000256" key="7">
    <source>
        <dbReference type="RuleBase" id="RU000589"/>
    </source>
</evidence>
<evidence type="ECO:0000313" key="11">
    <source>
        <dbReference type="Proteomes" id="UP000825935"/>
    </source>
</evidence>
<dbReference type="GO" id="GO:0045490">
    <property type="term" value="P:pectin catabolic process"/>
    <property type="evidence" value="ECO:0007669"/>
    <property type="project" value="UniProtKB-UniRule"/>
</dbReference>
<dbReference type="NCBIfam" id="TIGR01614">
    <property type="entry name" value="PME_inhib"/>
    <property type="match status" value="1"/>
</dbReference>
<evidence type="ECO:0000256" key="2">
    <source>
        <dbReference type="ARBA" id="ARBA00006027"/>
    </source>
</evidence>
<comment type="catalytic activity">
    <reaction evidence="7">
        <text>[(1-&gt;4)-alpha-D-galacturonosyl methyl ester](n) + n H2O = [(1-&gt;4)-alpha-D-galacturonosyl](n) + n methanol + n H(+)</text>
        <dbReference type="Rhea" id="RHEA:22380"/>
        <dbReference type="Rhea" id="RHEA-COMP:14570"/>
        <dbReference type="Rhea" id="RHEA-COMP:14573"/>
        <dbReference type="ChEBI" id="CHEBI:15377"/>
        <dbReference type="ChEBI" id="CHEBI:15378"/>
        <dbReference type="ChEBI" id="CHEBI:17790"/>
        <dbReference type="ChEBI" id="CHEBI:140522"/>
        <dbReference type="ChEBI" id="CHEBI:140523"/>
        <dbReference type="EC" id="3.1.1.11"/>
    </reaction>
</comment>
<evidence type="ECO:0000256" key="8">
    <source>
        <dbReference type="SAM" id="Phobius"/>
    </source>
</evidence>
<dbReference type="SUPFAM" id="SSF101148">
    <property type="entry name" value="Plant invertase/pectin methylesterase inhibitor"/>
    <property type="match status" value="1"/>
</dbReference>
<dbReference type="AlphaFoldDB" id="A0A8T2SML7"/>
<feature type="domain" description="Pectinesterase inhibitor" evidence="9">
    <location>
        <begin position="88"/>
        <end position="244"/>
    </location>
</feature>
<dbReference type="GO" id="GO:0042545">
    <property type="term" value="P:cell wall modification"/>
    <property type="evidence" value="ECO:0007669"/>
    <property type="project" value="UniProtKB-UniRule"/>
</dbReference>
<dbReference type="InterPro" id="IPR006501">
    <property type="entry name" value="Pectinesterase_inhib_dom"/>
</dbReference>
<dbReference type="GO" id="GO:0030599">
    <property type="term" value="F:pectinesterase activity"/>
    <property type="evidence" value="ECO:0007669"/>
    <property type="project" value="UniProtKB-UniRule"/>
</dbReference>
<dbReference type="InterPro" id="IPR035513">
    <property type="entry name" value="Invertase/methylesterase_inhib"/>
</dbReference>
<dbReference type="Proteomes" id="UP000825935">
    <property type="component" value="Chromosome 19"/>
</dbReference>
<dbReference type="Pfam" id="PF01095">
    <property type="entry name" value="Pectinesterase"/>
    <property type="match status" value="1"/>
</dbReference>
<dbReference type="PROSITE" id="PS00503">
    <property type="entry name" value="PECTINESTERASE_2"/>
    <property type="match status" value="1"/>
</dbReference>
<keyword evidence="8" id="KW-0472">Membrane</keyword>
<feature type="transmembrane region" description="Helical" evidence="8">
    <location>
        <begin position="47"/>
        <end position="70"/>
    </location>
</feature>
<dbReference type="SUPFAM" id="SSF51126">
    <property type="entry name" value="Pectin lyase-like"/>
    <property type="match status" value="1"/>
</dbReference>
<evidence type="ECO:0000313" key="10">
    <source>
        <dbReference type="EMBL" id="KAH7352647.1"/>
    </source>
</evidence>
<evidence type="ECO:0000256" key="4">
    <source>
        <dbReference type="ARBA" id="ARBA00022801"/>
    </source>
</evidence>
<dbReference type="OrthoDB" id="2019149at2759"/>
<comment type="pathway">
    <text evidence="1 7">Glycan metabolism; pectin degradation; 2-dehydro-3-deoxy-D-gluconate from pectin: step 1/5.</text>
</comment>
<dbReference type="FunFam" id="2.160.20.10:FF:000001">
    <property type="entry name" value="Pectinesterase"/>
    <property type="match status" value="1"/>
</dbReference>
<dbReference type="PANTHER" id="PTHR31707">
    <property type="entry name" value="PECTINESTERASE"/>
    <property type="match status" value="1"/>
</dbReference>
<gene>
    <name evidence="10" type="ORF">KP509_19G056000</name>
</gene>
<keyword evidence="8" id="KW-0812">Transmembrane</keyword>
<dbReference type="EMBL" id="CM035424">
    <property type="protein sequence ID" value="KAH7352648.1"/>
    <property type="molecule type" value="Genomic_DNA"/>
</dbReference>
<evidence type="ECO:0000256" key="3">
    <source>
        <dbReference type="ARBA" id="ARBA00007786"/>
    </source>
</evidence>
<dbReference type="Pfam" id="PF04043">
    <property type="entry name" value="PMEI"/>
    <property type="match status" value="1"/>
</dbReference>
<dbReference type="InterPro" id="IPR012334">
    <property type="entry name" value="Pectin_lyas_fold"/>
</dbReference>
<dbReference type="InterPro" id="IPR000070">
    <property type="entry name" value="Pectinesterase_cat"/>
</dbReference>
<protein>
    <recommendedName>
        <fullName evidence="7">Pectinesterase</fullName>
        <ecNumber evidence="7">3.1.1.11</ecNumber>
    </recommendedName>
</protein>
<accession>A0A8T2SML7</accession>
<evidence type="ECO:0000256" key="6">
    <source>
        <dbReference type="PROSITE-ProRule" id="PRU10040"/>
    </source>
</evidence>
<dbReference type="SMART" id="SM00856">
    <property type="entry name" value="PMEI"/>
    <property type="match status" value="1"/>
</dbReference>
<name>A0A8T2SML7_CERRI</name>
<comment type="similarity">
    <text evidence="3">In the C-terminal section; belongs to the pectinesterase family.</text>
</comment>